<protein>
    <submittedName>
        <fullName evidence="1">Uncharacterized protein</fullName>
    </submittedName>
</protein>
<dbReference type="GO" id="GO:0016705">
    <property type="term" value="F:oxidoreductase activity, acting on paired donors, with incorporation or reduction of molecular oxygen"/>
    <property type="evidence" value="ECO:0007669"/>
    <property type="project" value="InterPro"/>
</dbReference>
<comment type="caution">
    <text evidence="1">The sequence shown here is derived from an EMBL/GenBank/DDBJ whole genome shotgun (WGS) entry which is preliminary data.</text>
</comment>
<evidence type="ECO:0000313" key="2">
    <source>
        <dbReference type="Proteomes" id="UP000011645"/>
    </source>
</evidence>
<accession>L9VLS6</accession>
<dbReference type="SUPFAM" id="SSF51679">
    <property type="entry name" value="Bacterial luciferase-like"/>
    <property type="match status" value="1"/>
</dbReference>
<feature type="non-terminal residue" evidence="1">
    <location>
        <position position="51"/>
    </location>
</feature>
<keyword evidence="2" id="KW-1185">Reference proteome</keyword>
<reference evidence="1 2" key="1">
    <citation type="journal article" date="2014" name="PLoS Genet.">
        <title>Phylogenetically driven sequencing of extremely halophilic archaea reveals strategies for static and dynamic osmo-response.</title>
        <authorList>
            <person name="Becker E.A."/>
            <person name="Seitzer P.M."/>
            <person name="Tritt A."/>
            <person name="Larsen D."/>
            <person name="Krusor M."/>
            <person name="Yao A.I."/>
            <person name="Wu D."/>
            <person name="Madern D."/>
            <person name="Eisen J.A."/>
            <person name="Darling A.E."/>
            <person name="Facciotti M.T."/>
        </authorList>
    </citation>
    <scope>NUCLEOTIDE SEQUENCE [LARGE SCALE GENOMIC DNA]</scope>
    <source>
        <strain evidence="2">DSM 18796 / CECT 7217 / JCM 14584 / KCTC 4019 / B3</strain>
    </source>
</reference>
<dbReference type="InterPro" id="IPR036661">
    <property type="entry name" value="Luciferase-like_sf"/>
</dbReference>
<gene>
    <name evidence="1" type="ORF">C497_07459</name>
</gene>
<dbReference type="Proteomes" id="UP000011645">
    <property type="component" value="Unassembled WGS sequence"/>
</dbReference>
<dbReference type="AlphaFoldDB" id="L9VLS6"/>
<organism evidence="1 2">
    <name type="scientific">Halalkalicoccus jeotgali (strain DSM 18796 / CECT 7217 / JCM 14584 / KCTC 4019 / B3)</name>
    <dbReference type="NCBI Taxonomy" id="795797"/>
    <lineage>
        <taxon>Archaea</taxon>
        <taxon>Methanobacteriati</taxon>
        <taxon>Methanobacteriota</taxon>
        <taxon>Stenosarchaea group</taxon>
        <taxon>Halobacteria</taxon>
        <taxon>Halobacteriales</taxon>
        <taxon>Halococcaceae</taxon>
        <taxon>Halalkalicoccus</taxon>
    </lineage>
</organism>
<name>L9VLS6_HALJB</name>
<proteinExistence type="predicted"/>
<dbReference type="Gene3D" id="3.20.20.30">
    <property type="entry name" value="Luciferase-like domain"/>
    <property type="match status" value="1"/>
</dbReference>
<dbReference type="EMBL" id="AOHV01000024">
    <property type="protein sequence ID" value="ELY37932.1"/>
    <property type="molecule type" value="Genomic_DNA"/>
</dbReference>
<sequence>MTDERMGLNLFTMNSVEHVSAGSWRYPGDQSHRYTDREYWTELARTAERGG</sequence>
<evidence type="ECO:0000313" key="1">
    <source>
        <dbReference type="EMBL" id="ELY37932.1"/>
    </source>
</evidence>